<reference evidence="10" key="2">
    <citation type="submission" date="2019-01" db="EMBL/GenBank/DDBJ databases">
        <authorList>
            <consortium name="NCBI Pathogen Detection Project"/>
        </authorList>
    </citation>
    <scope>NUCLEOTIDE SEQUENCE</scope>
    <source>
        <strain evidence="10">CT18</strain>
    </source>
</reference>
<dbReference type="InterPro" id="IPR014284">
    <property type="entry name" value="RNA_pol_sigma-70_dom"/>
</dbReference>
<accession>A0A715JSB3</accession>
<dbReference type="SUPFAM" id="SSF51261">
    <property type="entry name" value="Duplicated hybrid motif"/>
    <property type="match status" value="1"/>
</dbReference>
<dbReference type="Pfam" id="PF04542">
    <property type="entry name" value="Sigma70_r2"/>
    <property type="match status" value="1"/>
</dbReference>
<evidence type="ECO:0000256" key="5">
    <source>
        <dbReference type="ARBA" id="ARBA00023163"/>
    </source>
</evidence>
<comment type="subcellular location">
    <subcellularLocation>
        <location evidence="6">Cytoplasm</location>
    </subcellularLocation>
</comment>
<dbReference type="NCBIfam" id="TIGR02937">
    <property type="entry name" value="sigma70-ECF"/>
    <property type="match status" value="1"/>
</dbReference>
<feature type="short sequence motif" description="Interaction with polymerase core subunit RpoC" evidence="6">
    <location>
        <begin position="335"/>
        <end position="338"/>
    </location>
</feature>
<dbReference type="FunFam" id="1.10.10.10:FF:000044">
    <property type="entry name" value="RNA polymerase sigma factor RpoS"/>
    <property type="match status" value="1"/>
</dbReference>
<evidence type="ECO:0000256" key="1">
    <source>
        <dbReference type="ARBA" id="ARBA00022490"/>
    </source>
</evidence>
<dbReference type="FunFam" id="3.10.350.10:FF:000008">
    <property type="entry name" value="Murein hydrolase activator NlpD"/>
    <property type="match status" value="1"/>
</dbReference>
<dbReference type="GO" id="GO:0005737">
    <property type="term" value="C:cytoplasm"/>
    <property type="evidence" value="ECO:0007669"/>
    <property type="project" value="UniProtKB-SubCell"/>
</dbReference>
<dbReference type="FunFam" id="1.10.601.10:FF:000001">
    <property type="entry name" value="RNA polymerase sigma factor SigA"/>
    <property type="match status" value="1"/>
</dbReference>
<evidence type="ECO:0000259" key="9">
    <source>
        <dbReference type="PROSITE" id="PS51782"/>
    </source>
</evidence>
<sequence length="547" mass="59472">MSAGSPKFTVSRIAALSLVSLWLAGCTSSSNPPAPVTSVDSGSSSNTNSGMLITPPPKMGATPQQAPQIQPVQRPVTQPMQTQPVTEQPVQMENGRIVYNRQYGNIPKGSYTGGSTYTVKKGDTLFYIAWITGNDFRDLAQRNSISAPYSLNVGQTLQVGNASGTPITGGNAITQADAAQQGVVTRSAQNSTVAVASQPTITYSEGSGEQSANKMLPNNKPAGTVVTAPVTAPTVSTTEPNASSTSTSAPISAWRWPTDGKVIENFGASEGGNKGIDIAGSKGQAIVATADGRVVYAGNALRGDVASRRRMIESNLRLVVKIARRYGNRGLALLDLIEEGNLGLIRAVEKFDPERGFRFSTYATWWIRQTIERAIMNQTRTIRLPIHIVKELNVYLRTARELSHKLDHEPSAEEIAEQLDKPVDDVSRMLRLNERITSVDTPLGGDSEKALLDILADEKENGPEDTTQDDDMKQSIVKWLFELNAKQREVLARRFGLLGYEAATLEDVGREIGLTRERVRQIQVEGLRRLREILQTQGLNIEALFRE</sequence>
<dbReference type="CDD" id="cd12797">
    <property type="entry name" value="M23_peptidase"/>
    <property type="match status" value="1"/>
</dbReference>
<dbReference type="Pfam" id="PF01476">
    <property type="entry name" value="LysM"/>
    <property type="match status" value="1"/>
</dbReference>
<dbReference type="InterPro" id="IPR007624">
    <property type="entry name" value="RNA_pol_sigma70_r3"/>
</dbReference>
<dbReference type="InterPro" id="IPR013325">
    <property type="entry name" value="RNA_pol_sigma_r2"/>
</dbReference>
<dbReference type="PRINTS" id="PR00046">
    <property type="entry name" value="SIGMA70FCT"/>
</dbReference>
<dbReference type="InterPro" id="IPR036388">
    <property type="entry name" value="WH-like_DNA-bd_sf"/>
</dbReference>
<dbReference type="SUPFAM" id="SSF88659">
    <property type="entry name" value="Sigma3 and sigma4 domains of RNA polymerase sigma factors"/>
    <property type="match status" value="2"/>
</dbReference>
<evidence type="ECO:0000256" key="6">
    <source>
        <dbReference type="HAMAP-Rule" id="MF_00959"/>
    </source>
</evidence>
<dbReference type="InterPro" id="IPR036779">
    <property type="entry name" value="LysM_dom_sf"/>
</dbReference>
<evidence type="ECO:0000256" key="2">
    <source>
        <dbReference type="ARBA" id="ARBA00023015"/>
    </source>
</evidence>
<feature type="domain" description="LysM" evidence="9">
    <location>
        <begin position="115"/>
        <end position="159"/>
    </location>
</feature>
<feature type="signal peptide" evidence="8">
    <location>
        <begin position="1"/>
        <end position="24"/>
    </location>
</feature>
<dbReference type="Pfam" id="PF04545">
    <property type="entry name" value="Sigma70_r4"/>
    <property type="match status" value="1"/>
</dbReference>
<dbReference type="EMBL" id="DAAPBY010000004">
    <property type="protein sequence ID" value="HAD4763461.1"/>
    <property type="molecule type" value="Genomic_DNA"/>
</dbReference>
<dbReference type="Gene3D" id="3.10.350.10">
    <property type="entry name" value="LysM domain"/>
    <property type="match status" value="1"/>
</dbReference>
<evidence type="ECO:0000256" key="3">
    <source>
        <dbReference type="ARBA" id="ARBA00023082"/>
    </source>
</evidence>
<dbReference type="NCBIfam" id="NF004207">
    <property type="entry name" value="PRK05657.1"/>
    <property type="match status" value="1"/>
</dbReference>
<dbReference type="InterPro" id="IPR011055">
    <property type="entry name" value="Dup_hybrid_motif"/>
</dbReference>
<dbReference type="NCBIfam" id="TIGR02394">
    <property type="entry name" value="rpoS_proteo"/>
    <property type="match status" value="1"/>
</dbReference>
<dbReference type="SUPFAM" id="SSF88946">
    <property type="entry name" value="Sigma2 domain of RNA polymerase sigma factors"/>
    <property type="match status" value="1"/>
</dbReference>
<dbReference type="SMART" id="SM00257">
    <property type="entry name" value="LysM"/>
    <property type="match status" value="1"/>
</dbReference>
<keyword evidence="4 6" id="KW-0238">DNA-binding</keyword>
<dbReference type="Gene3D" id="1.10.601.10">
    <property type="entry name" value="RNA Polymerase Primary Sigma Factor"/>
    <property type="match status" value="1"/>
</dbReference>
<dbReference type="GO" id="GO:0006352">
    <property type="term" value="P:DNA-templated transcription initiation"/>
    <property type="evidence" value="ECO:0007669"/>
    <property type="project" value="UniProtKB-UniRule"/>
</dbReference>
<dbReference type="PANTHER" id="PTHR30603">
    <property type="entry name" value="RNA POLYMERASE SIGMA FACTOR RPO"/>
    <property type="match status" value="1"/>
</dbReference>
<dbReference type="InterPro" id="IPR007627">
    <property type="entry name" value="RNA_pol_sigma70_r2"/>
</dbReference>
<dbReference type="HAMAP" id="MF_00959">
    <property type="entry name" value="Sigma70_RpoS"/>
    <property type="match status" value="1"/>
</dbReference>
<reference evidence="10" key="1">
    <citation type="journal article" date="2018" name="Genome Biol.">
        <title>SKESA: strategic k-mer extension for scrupulous assemblies.</title>
        <authorList>
            <person name="Souvorov A."/>
            <person name="Agarwala R."/>
            <person name="Lipman D.J."/>
        </authorList>
    </citation>
    <scope>NUCLEOTIDE SEQUENCE</scope>
    <source>
        <strain evidence="10">CT18</strain>
    </source>
</reference>
<dbReference type="FunFam" id="1.10.10.10:FF:000046">
    <property type="entry name" value="RNA polymerase sigma factor RpoS"/>
    <property type="match status" value="1"/>
</dbReference>
<keyword evidence="1 6" id="KW-0963">Cytoplasm</keyword>
<keyword evidence="2 6" id="KW-0805">Transcription regulation</keyword>
<comment type="function">
    <text evidence="6">Sigma factors are initiation factors that promote the attachment of RNA polymerase to specific initiation sites and are then released. This sigma factor is the master transcriptional regulator of the stationary phase and the general stress response.</text>
</comment>
<feature type="region of interest" description="Sigma-70 factor domain-2" evidence="6">
    <location>
        <begin position="311"/>
        <end position="381"/>
    </location>
</feature>
<keyword evidence="8" id="KW-0732">Signal</keyword>
<dbReference type="PROSITE" id="PS51257">
    <property type="entry name" value="PROKAR_LIPOPROTEIN"/>
    <property type="match status" value="1"/>
</dbReference>
<feature type="compositionally biased region" description="Low complexity" evidence="7">
    <location>
        <begin position="36"/>
        <end position="50"/>
    </location>
</feature>
<evidence type="ECO:0000256" key="7">
    <source>
        <dbReference type="SAM" id="MobiDB-lite"/>
    </source>
</evidence>
<comment type="caution">
    <text evidence="10">The sequence shown here is derived from an EMBL/GenBank/DDBJ whole genome shotgun (WGS) entry which is preliminary data.</text>
</comment>
<protein>
    <recommendedName>
        <fullName evidence="6">RNA polymerase sigma factor RpoS</fullName>
    </recommendedName>
    <alternativeName>
        <fullName evidence="6">Sigma S</fullName>
    </alternativeName>
    <alternativeName>
        <fullName evidence="6">Sigma-38</fullName>
    </alternativeName>
</protein>
<dbReference type="InterPro" id="IPR000943">
    <property type="entry name" value="RNA_pol_sigma70"/>
</dbReference>
<feature type="region of interest" description="Sigma-70 factor domain-3" evidence="6">
    <location>
        <begin position="391"/>
        <end position="466"/>
    </location>
</feature>
<dbReference type="PROSITE" id="PS00716">
    <property type="entry name" value="SIGMA70_2"/>
    <property type="match status" value="1"/>
</dbReference>
<feature type="DNA-binding region" description="H-T-H motif" evidence="6">
    <location>
        <begin position="505"/>
        <end position="524"/>
    </location>
</feature>
<proteinExistence type="inferred from homology"/>
<dbReference type="PROSITE" id="PS00715">
    <property type="entry name" value="SIGMA70_1"/>
    <property type="match status" value="1"/>
</dbReference>
<feature type="region of interest" description="Disordered" evidence="7">
    <location>
        <begin position="30"/>
        <end position="70"/>
    </location>
</feature>
<feature type="chain" id="PRO_5027758348" description="RNA polymerase sigma factor RpoS" evidence="8">
    <location>
        <begin position="25"/>
        <end position="547"/>
    </location>
</feature>
<feature type="region of interest" description="Sigma-70 factor domain-1" evidence="6">
    <location>
        <begin position="273"/>
        <end position="306"/>
    </location>
</feature>
<gene>
    <name evidence="6 10" type="primary">rpoS</name>
    <name evidence="10" type="ORF">G1U57_04775</name>
</gene>
<dbReference type="InterPro" id="IPR007630">
    <property type="entry name" value="RNA_pol_sigma70_r4"/>
</dbReference>
<dbReference type="InterPro" id="IPR018392">
    <property type="entry name" value="LysM"/>
</dbReference>
<comment type="subunit">
    <text evidence="6">Interacts with the RNA polymerase core enzyme.</text>
</comment>
<dbReference type="GO" id="GO:0003677">
    <property type="term" value="F:DNA binding"/>
    <property type="evidence" value="ECO:0007669"/>
    <property type="project" value="UniProtKB-UniRule"/>
</dbReference>
<keyword evidence="5 6" id="KW-0804">Transcription</keyword>
<dbReference type="PANTHER" id="PTHR30603:SF67">
    <property type="entry name" value="RNA POLYMERASE SIGMA FACTOR RPOS"/>
    <property type="match status" value="1"/>
</dbReference>
<name>A0A715JSB3_SALTI</name>
<dbReference type="InterPro" id="IPR012761">
    <property type="entry name" value="RNA_pol_sigma_RpoS"/>
</dbReference>
<dbReference type="NCBIfam" id="NF008123">
    <property type="entry name" value="PRK10871.1"/>
    <property type="match status" value="1"/>
</dbReference>
<dbReference type="InterPro" id="IPR013324">
    <property type="entry name" value="RNA_pol_sigma_r3/r4-like"/>
</dbReference>
<keyword evidence="3 6" id="KW-0731">Sigma factor</keyword>
<dbReference type="InterPro" id="IPR050239">
    <property type="entry name" value="Sigma-70_RNA_pol_init_factors"/>
</dbReference>
<dbReference type="Gene3D" id="1.10.10.10">
    <property type="entry name" value="Winged helix-like DNA-binding domain superfamily/Winged helix DNA-binding domain"/>
    <property type="match status" value="2"/>
</dbReference>
<dbReference type="GO" id="GO:0016987">
    <property type="term" value="F:sigma factor activity"/>
    <property type="evidence" value="ECO:0007669"/>
    <property type="project" value="UniProtKB-UniRule"/>
</dbReference>
<organism evidence="10">
    <name type="scientific">Salmonella enterica subsp. enterica serovar Typhi str. CT18</name>
    <dbReference type="NCBI Taxonomy" id="220341"/>
    <lineage>
        <taxon>Bacteria</taxon>
        <taxon>Pseudomonadati</taxon>
        <taxon>Pseudomonadota</taxon>
        <taxon>Gammaproteobacteria</taxon>
        <taxon>Enterobacterales</taxon>
        <taxon>Enterobacteriaceae</taxon>
        <taxon>Salmonella</taxon>
    </lineage>
</organism>
<comment type="similarity">
    <text evidence="6">Belongs to the sigma-70 factor family. RpoS subfamily.</text>
</comment>
<dbReference type="PROSITE" id="PS51782">
    <property type="entry name" value="LYSM"/>
    <property type="match status" value="1"/>
</dbReference>
<feature type="region of interest" description="Sigma-70 factor domain-4" evidence="6">
    <location>
        <begin position="479"/>
        <end position="532"/>
    </location>
</feature>
<dbReference type="AlphaFoldDB" id="A0A715JSB3"/>
<evidence type="ECO:0000256" key="4">
    <source>
        <dbReference type="ARBA" id="ARBA00023125"/>
    </source>
</evidence>
<dbReference type="CDD" id="cd06171">
    <property type="entry name" value="Sigma70_r4"/>
    <property type="match status" value="1"/>
</dbReference>
<dbReference type="Pfam" id="PF04539">
    <property type="entry name" value="Sigma70_r3"/>
    <property type="match status" value="1"/>
</dbReference>
<evidence type="ECO:0000256" key="8">
    <source>
        <dbReference type="SAM" id="SignalP"/>
    </source>
</evidence>
<dbReference type="CDD" id="cd00118">
    <property type="entry name" value="LysM"/>
    <property type="match status" value="1"/>
</dbReference>
<evidence type="ECO:0000313" key="10">
    <source>
        <dbReference type="EMBL" id="HAD4763461.1"/>
    </source>
</evidence>